<dbReference type="Pfam" id="PF00392">
    <property type="entry name" value="GntR"/>
    <property type="match status" value="1"/>
</dbReference>
<dbReference type="InterPro" id="IPR051446">
    <property type="entry name" value="HTH_trans_reg/aminotransferase"/>
</dbReference>
<dbReference type="EMBL" id="BMFJ01000001">
    <property type="protein sequence ID" value="GGE29282.1"/>
    <property type="molecule type" value="Genomic_DNA"/>
</dbReference>
<name>A0A917A6C6_9RHOB</name>
<dbReference type="InterPro" id="IPR036388">
    <property type="entry name" value="WH-like_DNA-bd_sf"/>
</dbReference>
<keyword evidence="5" id="KW-0804">Transcription</keyword>
<evidence type="ECO:0000256" key="2">
    <source>
        <dbReference type="ARBA" id="ARBA00022898"/>
    </source>
</evidence>
<comment type="caution">
    <text evidence="7">The sequence shown here is derived from an EMBL/GenBank/DDBJ whole genome shotgun (WGS) entry which is preliminary data.</text>
</comment>
<evidence type="ECO:0000256" key="1">
    <source>
        <dbReference type="ARBA" id="ARBA00005384"/>
    </source>
</evidence>
<dbReference type="Gene3D" id="1.10.10.10">
    <property type="entry name" value="Winged helix-like DNA-binding domain superfamily/Winged helix DNA-binding domain"/>
    <property type="match status" value="1"/>
</dbReference>
<feature type="domain" description="HTH gntR-type" evidence="6">
    <location>
        <begin position="12"/>
        <end position="80"/>
    </location>
</feature>
<keyword evidence="8" id="KW-1185">Reference proteome</keyword>
<dbReference type="Proteomes" id="UP000612855">
    <property type="component" value="Unassembled WGS sequence"/>
</dbReference>
<organism evidence="7 8">
    <name type="scientific">Primorskyibacter flagellatus</name>
    <dbReference type="NCBI Taxonomy" id="1387277"/>
    <lineage>
        <taxon>Bacteria</taxon>
        <taxon>Pseudomonadati</taxon>
        <taxon>Pseudomonadota</taxon>
        <taxon>Alphaproteobacteria</taxon>
        <taxon>Rhodobacterales</taxon>
        <taxon>Roseobacteraceae</taxon>
        <taxon>Primorskyibacter</taxon>
    </lineage>
</organism>
<dbReference type="PROSITE" id="PS50949">
    <property type="entry name" value="HTH_GNTR"/>
    <property type="match status" value="1"/>
</dbReference>
<dbReference type="AlphaFoldDB" id="A0A917A6C6"/>
<evidence type="ECO:0000313" key="8">
    <source>
        <dbReference type="Proteomes" id="UP000612855"/>
    </source>
</evidence>
<dbReference type="GO" id="GO:0003677">
    <property type="term" value="F:DNA binding"/>
    <property type="evidence" value="ECO:0007669"/>
    <property type="project" value="UniProtKB-KW"/>
</dbReference>
<sequence length="469" mass="52027">MDSEILSRTGEMTLVEQVMDALRTRIAGRKAAPGAKLPSIRRLSEQLGVSRSTVVEAYDRLTAEGLVQSRRGSGFYVSRHLPPFSLRESSPQVAREIDPFRITRQALDSRHIRANPGCGWLPESWMPQDEIRRALRSLARKTDAGLTDYSTPLGLPELRSILGVRMADAGVEAHPDQIMLTESGTQALDLVCRLLLEPGDRVLVDDPCYFNFLALFRAHRVEAISIPRTPVGPDVEAMEAALQEHRPRLYITNSGPHNPTGTVMSPVTCHRLLRLAERHDLLIVEDDILSDFEERPSPRLAAFDGFERVIQIGSFSKTLSASIRCGYIAARPDWIDPLVDLKLATSFGGGAMSAELVLHLLKEGSYRRHVQGLRTRLVEATGAIIPQLARLGITPWHRPESGLFLWCRLPEGVDGAAMTRLAWEKGIVLAPGNAFSASLNCGSFMRFNTAQMWGMDVEGQIRELLDRLS</sequence>
<gene>
    <name evidence="7" type="ORF">GCM10011360_16740</name>
</gene>
<dbReference type="Gene3D" id="3.40.640.10">
    <property type="entry name" value="Type I PLP-dependent aspartate aminotransferase-like (Major domain)"/>
    <property type="match status" value="1"/>
</dbReference>
<dbReference type="InterPro" id="IPR004839">
    <property type="entry name" value="Aminotransferase_I/II_large"/>
</dbReference>
<dbReference type="InterPro" id="IPR015422">
    <property type="entry name" value="PyrdxlP-dep_Trfase_small"/>
</dbReference>
<dbReference type="CDD" id="cd07377">
    <property type="entry name" value="WHTH_GntR"/>
    <property type="match status" value="1"/>
</dbReference>
<dbReference type="InterPro" id="IPR000524">
    <property type="entry name" value="Tscrpt_reg_HTH_GntR"/>
</dbReference>
<dbReference type="RefSeq" id="WP_188477200.1">
    <property type="nucleotide sequence ID" value="NZ_BMFJ01000001.1"/>
</dbReference>
<accession>A0A917A6C6</accession>
<dbReference type="PANTHER" id="PTHR46577">
    <property type="entry name" value="HTH-TYPE TRANSCRIPTIONAL REGULATORY PROTEIN GABR"/>
    <property type="match status" value="1"/>
</dbReference>
<dbReference type="GO" id="GO:0003700">
    <property type="term" value="F:DNA-binding transcription factor activity"/>
    <property type="evidence" value="ECO:0007669"/>
    <property type="project" value="InterPro"/>
</dbReference>
<dbReference type="Pfam" id="PF00155">
    <property type="entry name" value="Aminotran_1_2"/>
    <property type="match status" value="1"/>
</dbReference>
<dbReference type="SMART" id="SM00345">
    <property type="entry name" value="HTH_GNTR"/>
    <property type="match status" value="1"/>
</dbReference>
<dbReference type="PRINTS" id="PR00035">
    <property type="entry name" value="HTHGNTR"/>
</dbReference>
<keyword evidence="3" id="KW-0805">Transcription regulation</keyword>
<keyword evidence="2" id="KW-0663">Pyridoxal phosphate</keyword>
<protein>
    <submittedName>
        <fullName evidence="7">GntR family transcriptional regulator</fullName>
    </submittedName>
</protein>
<evidence type="ECO:0000256" key="5">
    <source>
        <dbReference type="ARBA" id="ARBA00023163"/>
    </source>
</evidence>
<reference evidence="8" key="1">
    <citation type="journal article" date="2019" name="Int. J. Syst. Evol. Microbiol.">
        <title>The Global Catalogue of Microorganisms (GCM) 10K type strain sequencing project: providing services to taxonomists for standard genome sequencing and annotation.</title>
        <authorList>
            <consortium name="The Broad Institute Genomics Platform"/>
            <consortium name="The Broad Institute Genome Sequencing Center for Infectious Disease"/>
            <person name="Wu L."/>
            <person name="Ma J."/>
        </authorList>
    </citation>
    <scope>NUCLEOTIDE SEQUENCE [LARGE SCALE GENOMIC DNA]</scope>
    <source>
        <strain evidence="8">CGMCC 1.12664</strain>
    </source>
</reference>
<dbReference type="CDD" id="cd00609">
    <property type="entry name" value="AAT_like"/>
    <property type="match status" value="1"/>
</dbReference>
<dbReference type="InterPro" id="IPR015424">
    <property type="entry name" value="PyrdxlP-dep_Trfase"/>
</dbReference>
<dbReference type="Gene3D" id="3.90.1150.10">
    <property type="entry name" value="Aspartate Aminotransferase, domain 1"/>
    <property type="match status" value="1"/>
</dbReference>
<dbReference type="PANTHER" id="PTHR46577:SF2">
    <property type="entry name" value="TRANSCRIPTIONAL REGULATORY PROTEIN"/>
    <property type="match status" value="1"/>
</dbReference>
<proteinExistence type="inferred from homology"/>
<comment type="similarity">
    <text evidence="1">In the C-terminal section; belongs to the class-I pyridoxal-phosphate-dependent aminotransferase family.</text>
</comment>
<dbReference type="SUPFAM" id="SSF53383">
    <property type="entry name" value="PLP-dependent transferases"/>
    <property type="match status" value="1"/>
</dbReference>
<evidence type="ECO:0000313" key="7">
    <source>
        <dbReference type="EMBL" id="GGE29282.1"/>
    </source>
</evidence>
<evidence type="ECO:0000259" key="6">
    <source>
        <dbReference type="PROSITE" id="PS50949"/>
    </source>
</evidence>
<evidence type="ECO:0000256" key="3">
    <source>
        <dbReference type="ARBA" id="ARBA00023015"/>
    </source>
</evidence>
<dbReference type="SUPFAM" id="SSF46785">
    <property type="entry name" value="Winged helix' DNA-binding domain"/>
    <property type="match status" value="1"/>
</dbReference>
<dbReference type="InterPro" id="IPR036390">
    <property type="entry name" value="WH_DNA-bd_sf"/>
</dbReference>
<dbReference type="GO" id="GO:0030170">
    <property type="term" value="F:pyridoxal phosphate binding"/>
    <property type="evidence" value="ECO:0007669"/>
    <property type="project" value="InterPro"/>
</dbReference>
<dbReference type="InterPro" id="IPR015421">
    <property type="entry name" value="PyrdxlP-dep_Trfase_major"/>
</dbReference>
<evidence type="ECO:0000256" key="4">
    <source>
        <dbReference type="ARBA" id="ARBA00023125"/>
    </source>
</evidence>
<keyword evidence="4" id="KW-0238">DNA-binding</keyword>